<gene>
    <name evidence="2" type="ORF">BSK51_04430</name>
</gene>
<protein>
    <recommendedName>
        <fullName evidence="1">Restriction endonuclease type IV Mrr domain-containing protein</fullName>
    </recommendedName>
</protein>
<dbReference type="Pfam" id="PF04471">
    <property type="entry name" value="Mrr_cat"/>
    <property type="match status" value="1"/>
</dbReference>
<dbReference type="Proteomes" id="UP000187313">
    <property type="component" value="Unassembled WGS sequence"/>
</dbReference>
<name>A0ABX3HVK0_9BACL</name>
<dbReference type="InterPro" id="IPR052906">
    <property type="entry name" value="Type_IV_Methyl-Rstrct_Enzyme"/>
</dbReference>
<dbReference type="EMBL" id="MPTD01000002">
    <property type="protein sequence ID" value="OMD55391.1"/>
    <property type="molecule type" value="Genomic_DNA"/>
</dbReference>
<dbReference type="InterPro" id="IPR011856">
    <property type="entry name" value="tRNA_endonuc-like_dom_sf"/>
</dbReference>
<dbReference type="InterPro" id="IPR007560">
    <property type="entry name" value="Restrct_endonuc_IV_Mrr"/>
</dbReference>
<dbReference type="Gene3D" id="3.40.1350.10">
    <property type="match status" value="1"/>
</dbReference>
<dbReference type="SUPFAM" id="SSF52980">
    <property type="entry name" value="Restriction endonuclease-like"/>
    <property type="match status" value="1"/>
</dbReference>
<keyword evidence="3" id="KW-1185">Reference proteome</keyword>
<reference evidence="2 3" key="1">
    <citation type="submission" date="2016-10" db="EMBL/GenBank/DDBJ databases">
        <title>Paenibacillus species isolates.</title>
        <authorList>
            <person name="Beno S.M."/>
        </authorList>
    </citation>
    <scope>NUCLEOTIDE SEQUENCE [LARGE SCALE GENOMIC DNA]</scope>
    <source>
        <strain evidence="2 3">FSL R5-0923</strain>
    </source>
</reference>
<evidence type="ECO:0000313" key="2">
    <source>
        <dbReference type="EMBL" id="OMD55391.1"/>
    </source>
</evidence>
<dbReference type="PANTHER" id="PTHR30015">
    <property type="entry name" value="MRR RESTRICTION SYSTEM PROTEIN"/>
    <property type="match status" value="1"/>
</dbReference>
<sequence>MEYGVKVTIDDIDLMTGIEFEEFIGNLFENMGYAVTLTKASGDQGVDLIVEKNKDRIGIQTKCYTSTVSNKAVQEIIAGLRYYDLGKGIVITNNYFTAPAKKLADVSNIALWNRDMLKLKLNSL</sequence>
<dbReference type="PANTHER" id="PTHR30015:SF6">
    <property type="entry name" value="SLL1429 PROTEIN"/>
    <property type="match status" value="1"/>
</dbReference>
<organism evidence="2 3">
    <name type="scientific">Paenibacillus odorifer</name>
    <dbReference type="NCBI Taxonomy" id="189426"/>
    <lineage>
        <taxon>Bacteria</taxon>
        <taxon>Bacillati</taxon>
        <taxon>Bacillota</taxon>
        <taxon>Bacilli</taxon>
        <taxon>Bacillales</taxon>
        <taxon>Paenibacillaceae</taxon>
        <taxon>Paenibacillus</taxon>
    </lineage>
</organism>
<dbReference type="InterPro" id="IPR011335">
    <property type="entry name" value="Restrct_endonuc-II-like"/>
</dbReference>
<proteinExistence type="predicted"/>
<feature type="domain" description="Restriction endonuclease type IV Mrr" evidence="1">
    <location>
        <begin position="13"/>
        <end position="117"/>
    </location>
</feature>
<evidence type="ECO:0000313" key="3">
    <source>
        <dbReference type="Proteomes" id="UP000187313"/>
    </source>
</evidence>
<comment type="caution">
    <text evidence="2">The sequence shown here is derived from an EMBL/GenBank/DDBJ whole genome shotgun (WGS) entry which is preliminary data.</text>
</comment>
<accession>A0ABX3HVK0</accession>
<evidence type="ECO:0000259" key="1">
    <source>
        <dbReference type="Pfam" id="PF04471"/>
    </source>
</evidence>